<dbReference type="Pfam" id="PF12697">
    <property type="entry name" value="Abhydrolase_6"/>
    <property type="match status" value="1"/>
</dbReference>
<evidence type="ECO:0000256" key="1">
    <source>
        <dbReference type="SAM" id="MobiDB-lite"/>
    </source>
</evidence>
<gene>
    <name evidence="3" type="ORF">FHS38_006829</name>
</gene>
<accession>A0A7W7LIC9</accession>
<comment type="caution">
    <text evidence="3">The sequence shown here is derived from an EMBL/GenBank/DDBJ whole genome shotgun (WGS) entry which is preliminary data.</text>
</comment>
<feature type="compositionally biased region" description="Basic and acidic residues" evidence="1">
    <location>
        <begin position="275"/>
        <end position="287"/>
    </location>
</feature>
<feature type="compositionally biased region" description="Low complexity" evidence="1">
    <location>
        <begin position="195"/>
        <end position="209"/>
    </location>
</feature>
<reference evidence="3 4" key="1">
    <citation type="submission" date="2020-08" db="EMBL/GenBank/DDBJ databases">
        <title>Genomic Encyclopedia of Type Strains, Phase III (KMG-III): the genomes of soil and plant-associated and newly described type strains.</title>
        <authorList>
            <person name="Whitman W."/>
        </authorList>
    </citation>
    <scope>NUCLEOTIDE SEQUENCE [LARGE SCALE GENOMIC DNA]</scope>
    <source>
        <strain evidence="3 4">CECT 3265</strain>
    </source>
</reference>
<dbReference type="SUPFAM" id="SSF53474">
    <property type="entry name" value="alpha/beta-Hydrolases"/>
    <property type="match status" value="1"/>
</dbReference>
<evidence type="ECO:0000313" key="3">
    <source>
        <dbReference type="EMBL" id="MBB4890739.1"/>
    </source>
</evidence>
<organism evidence="3 4">
    <name type="scientific">Streptomyces netropsis</name>
    <name type="common">Streptoverticillium netropsis</name>
    <dbReference type="NCBI Taxonomy" id="55404"/>
    <lineage>
        <taxon>Bacteria</taxon>
        <taxon>Bacillati</taxon>
        <taxon>Actinomycetota</taxon>
        <taxon>Actinomycetes</taxon>
        <taxon>Kitasatosporales</taxon>
        <taxon>Streptomycetaceae</taxon>
        <taxon>Streptomyces</taxon>
    </lineage>
</organism>
<sequence>MTSPLRTPVMFIHGLWLHSTSWQGWADRFREAGYEPMTPEWPGAPASVAEARRHPERQAGNGLAEISRHHARIIRDLGSKPVLVGHSVGGFIAQHLLGQGLGTAAVAICPGQIRGVKAVGPAQAKSTFAFLKNPANTRCRLAGRGPVPLRVRQRRLPRGVRPALRGVDRPQPGTAALPTGPRQLRPAFAREGRHPQQQPRAAPAAVGQARSHRPRRPDTLHVQAVPPLRRHHGVQEVRRPRALPDRRQRLAPRGRHRPHLAHRERAHLTPHHFSRHEAPTARGDHGNRPVGRPPAKE</sequence>
<dbReference type="AlphaFoldDB" id="A0A7W7LIC9"/>
<keyword evidence="4" id="KW-1185">Reference proteome</keyword>
<evidence type="ECO:0000313" key="4">
    <source>
        <dbReference type="Proteomes" id="UP000556436"/>
    </source>
</evidence>
<proteinExistence type="predicted"/>
<protein>
    <submittedName>
        <fullName evidence="3">Pimeloyl-ACP methyl ester carboxylesterase</fullName>
    </submittedName>
</protein>
<feature type="domain" description="AB hydrolase-1" evidence="2">
    <location>
        <begin position="9"/>
        <end position="264"/>
    </location>
</feature>
<dbReference type="Proteomes" id="UP000556436">
    <property type="component" value="Unassembled WGS sequence"/>
</dbReference>
<name>A0A7W7LIC9_STRNE</name>
<dbReference type="RefSeq" id="WP_308433648.1">
    <property type="nucleotide sequence ID" value="NZ_BMRW01000025.1"/>
</dbReference>
<feature type="region of interest" description="Disordered" evidence="1">
    <location>
        <begin position="161"/>
        <end position="297"/>
    </location>
</feature>
<dbReference type="EMBL" id="JACHJG010000024">
    <property type="protein sequence ID" value="MBB4890739.1"/>
    <property type="molecule type" value="Genomic_DNA"/>
</dbReference>
<feature type="compositionally biased region" description="Basic and acidic residues" evidence="1">
    <location>
        <begin position="233"/>
        <end position="248"/>
    </location>
</feature>
<dbReference type="InterPro" id="IPR000073">
    <property type="entry name" value="AB_hydrolase_1"/>
</dbReference>
<evidence type="ECO:0000259" key="2">
    <source>
        <dbReference type="Pfam" id="PF12697"/>
    </source>
</evidence>
<dbReference type="InterPro" id="IPR029058">
    <property type="entry name" value="AB_hydrolase_fold"/>
</dbReference>
<dbReference type="GO" id="GO:0003824">
    <property type="term" value="F:catalytic activity"/>
    <property type="evidence" value="ECO:0007669"/>
    <property type="project" value="UniProtKB-ARBA"/>
</dbReference>
<feature type="compositionally biased region" description="Basic residues" evidence="1">
    <location>
        <begin position="249"/>
        <end position="260"/>
    </location>
</feature>
<dbReference type="Gene3D" id="3.40.50.1820">
    <property type="entry name" value="alpha/beta hydrolase"/>
    <property type="match status" value="1"/>
</dbReference>